<evidence type="ECO:0000313" key="11">
    <source>
        <dbReference type="EMBL" id="RKD25561.1"/>
    </source>
</evidence>
<dbReference type="InterPro" id="IPR009056">
    <property type="entry name" value="Cyt_c-like_dom"/>
</dbReference>
<proteinExistence type="predicted"/>
<dbReference type="Pfam" id="PF13442">
    <property type="entry name" value="Cytochrome_CBB3"/>
    <property type="match status" value="1"/>
</dbReference>
<keyword evidence="2 6" id="KW-0349">Heme</keyword>
<keyword evidence="4" id="KW-0249">Electron transport</keyword>
<dbReference type="OrthoDB" id="7933886at2"/>
<keyword evidence="9" id="KW-0732">Signal</keyword>
<feature type="binding site" description="covalent" evidence="6">
    <location>
        <position position="79"/>
    </location>
    <ligand>
        <name>heme c</name>
        <dbReference type="ChEBI" id="CHEBI:61717"/>
    </ligand>
</feature>
<evidence type="ECO:0000259" key="10">
    <source>
        <dbReference type="PROSITE" id="PS51007"/>
    </source>
</evidence>
<dbReference type="PIRSF" id="PIRSF000025">
    <property type="entry name" value="Cytc_Bsub_c550"/>
    <property type="match status" value="1"/>
</dbReference>
<keyword evidence="5 7" id="KW-0408">Iron</keyword>
<evidence type="ECO:0000256" key="6">
    <source>
        <dbReference type="PIRSR" id="PIRSR000025-1"/>
    </source>
</evidence>
<dbReference type="AlphaFoldDB" id="A0A419SMX8"/>
<feature type="binding site" description="axial binding residue" evidence="7">
    <location>
        <position position="118"/>
    </location>
    <ligand>
        <name>heme c</name>
        <dbReference type="ChEBI" id="CHEBI:61717"/>
    </ligand>
    <ligandPart>
        <name>Fe</name>
        <dbReference type="ChEBI" id="CHEBI:18248"/>
    </ligandPart>
</feature>
<feature type="binding site" description="axial binding residue" evidence="7">
    <location>
        <position position="83"/>
    </location>
    <ligand>
        <name>heme c</name>
        <dbReference type="ChEBI" id="CHEBI:61717"/>
    </ligand>
    <ligandPart>
        <name>Fe</name>
        <dbReference type="ChEBI" id="CHEBI:18248"/>
    </ligandPart>
</feature>
<feature type="region of interest" description="Disordered" evidence="8">
    <location>
        <begin position="22"/>
        <end position="66"/>
    </location>
</feature>
<dbReference type="PROSITE" id="PS51007">
    <property type="entry name" value="CYTC"/>
    <property type="match status" value="1"/>
</dbReference>
<dbReference type="EMBL" id="MCHY01000006">
    <property type="protein sequence ID" value="RKD25561.1"/>
    <property type="molecule type" value="Genomic_DNA"/>
</dbReference>
<feature type="chain" id="PRO_5019456594" description="Cytochrome c domain-containing protein" evidence="9">
    <location>
        <begin position="19"/>
        <end position="140"/>
    </location>
</feature>
<feature type="binding site" description="covalent" evidence="6">
    <location>
        <position position="82"/>
    </location>
    <ligand>
        <name>heme c</name>
        <dbReference type="ChEBI" id="CHEBI:61717"/>
    </ligand>
</feature>
<comment type="caution">
    <text evidence="11">The sequence shown here is derived from an EMBL/GenBank/DDBJ whole genome shotgun (WGS) entry which is preliminary data.</text>
</comment>
<accession>A0A419SMX8</accession>
<evidence type="ECO:0000256" key="8">
    <source>
        <dbReference type="SAM" id="MobiDB-lite"/>
    </source>
</evidence>
<feature type="signal peptide" evidence="9">
    <location>
        <begin position="1"/>
        <end position="18"/>
    </location>
</feature>
<dbReference type="SUPFAM" id="SSF46626">
    <property type="entry name" value="Cytochrome c"/>
    <property type="match status" value="1"/>
</dbReference>
<name>A0A419SMX8_9BACL</name>
<comment type="PTM">
    <text evidence="6">Binds 1 heme c group covalently per subunit.</text>
</comment>
<dbReference type="Proteomes" id="UP000284219">
    <property type="component" value="Unassembled WGS sequence"/>
</dbReference>
<dbReference type="RefSeq" id="WP_120188230.1">
    <property type="nucleotide sequence ID" value="NZ_MCHY01000006.1"/>
</dbReference>
<evidence type="ECO:0000256" key="3">
    <source>
        <dbReference type="ARBA" id="ARBA00022723"/>
    </source>
</evidence>
<evidence type="ECO:0000256" key="4">
    <source>
        <dbReference type="ARBA" id="ARBA00022982"/>
    </source>
</evidence>
<evidence type="ECO:0000256" key="9">
    <source>
        <dbReference type="SAM" id="SignalP"/>
    </source>
</evidence>
<organism evidence="11 12">
    <name type="scientific">Ammoniphilus oxalaticus</name>
    <dbReference type="NCBI Taxonomy" id="66863"/>
    <lineage>
        <taxon>Bacteria</taxon>
        <taxon>Bacillati</taxon>
        <taxon>Bacillota</taxon>
        <taxon>Bacilli</taxon>
        <taxon>Bacillales</taxon>
        <taxon>Paenibacillaceae</taxon>
        <taxon>Aneurinibacillus group</taxon>
        <taxon>Ammoniphilus</taxon>
    </lineage>
</organism>
<dbReference type="GO" id="GO:0005506">
    <property type="term" value="F:iron ion binding"/>
    <property type="evidence" value="ECO:0007669"/>
    <property type="project" value="InterPro"/>
</dbReference>
<sequence length="140" mass="14506">MKKLFTFAISFALVAVLAACGGGGNNQSPPETPPATEEGEPGADGEAPATEEGTDEQSSEDGTGTVDVAAAEELYNNNCLMCHGRDLTNGTAPELVTIGSKYNKDEIADIIVNGKGTMPKGLIKDPADVELVATWLADHK</sequence>
<evidence type="ECO:0000256" key="5">
    <source>
        <dbReference type="ARBA" id="ARBA00023004"/>
    </source>
</evidence>
<gene>
    <name evidence="11" type="ORF">BEP19_01045</name>
</gene>
<dbReference type="GO" id="GO:0009055">
    <property type="term" value="F:electron transfer activity"/>
    <property type="evidence" value="ECO:0007669"/>
    <property type="project" value="InterPro"/>
</dbReference>
<keyword evidence="12" id="KW-1185">Reference proteome</keyword>
<evidence type="ECO:0000256" key="1">
    <source>
        <dbReference type="ARBA" id="ARBA00022448"/>
    </source>
</evidence>
<evidence type="ECO:0000256" key="2">
    <source>
        <dbReference type="ARBA" id="ARBA00022617"/>
    </source>
</evidence>
<dbReference type="PANTHER" id="PTHR37823">
    <property type="entry name" value="CYTOCHROME C-553-LIKE"/>
    <property type="match status" value="1"/>
</dbReference>
<protein>
    <recommendedName>
        <fullName evidence="10">Cytochrome c domain-containing protein</fullName>
    </recommendedName>
</protein>
<keyword evidence="3 7" id="KW-0479">Metal-binding</keyword>
<dbReference type="PROSITE" id="PS51257">
    <property type="entry name" value="PROKAR_LIPOPROTEIN"/>
    <property type="match status" value="1"/>
</dbReference>
<dbReference type="GO" id="GO:0016020">
    <property type="term" value="C:membrane"/>
    <property type="evidence" value="ECO:0007669"/>
    <property type="project" value="InterPro"/>
</dbReference>
<dbReference type="PANTHER" id="PTHR37823:SF3">
    <property type="entry name" value="CYTOCHROME C-551"/>
    <property type="match status" value="1"/>
</dbReference>
<feature type="domain" description="Cytochrome c" evidence="10">
    <location>
        <begin position="66"/>
        <end position="140"/>
    </location>
</feature>
<dbReference type="InterPro" id="IPR036909">
    <property type="entry name" value="Cyt_c-like_dom_sf"/>
</dbReference>
<dbReference type="GO" id="GO:0020037">
    <property type="term" value="F:heme binding"/>
    <property type="evidence" value="ECO:0007669"/>
    <property type="project" value="InterPro"/>
</dbReference>
<reference evidence="11 12" key="1">
    <citation type="submission" date="2016-08" db="EMBL/GenBank/DDBJ databases">
        <title>Novel Firmicute Genomes.</title>
        <authorList>
            <person name="Poppleton D.I."/>
            <person name="Gribaldo S."/>
        </authorList>
    </citation>
    <scope>NUCLEOTIDE SEQUENCE [LARGE SCALE GENOMIC DNA]</scope>
    <source>
        <strain evidence="11 12">RAOx-1</strain>
    </source>
</reference>
<dbReference type="Gene3D" id="1.10.760.10">
    <property type="entry name" value="Cytochrome c-like domain"/>
    <property type="match status" value="1"/>
</dbReference>
<evidence type="ECO:0000256" key="7">
    <source>
        <dbReference type="PIRSR" id="PIRSR000025-2"/>
    </source>
</evidence>
<dbReference type="InterPro" id="IPR012218">
    <property type="entry name" value="Cyt_c_BACSU-c550-type"/>
</dbReference>
<dbReference type="InterPro" id="IPR051811">
    <property type="entry name" value="Cytochrome_c550/c551-like"/>
</dbReference>
<keyword evidence="1" id="KW-0813">Transport</keyword>
<evidence type="ECO:0000313" key="12">
    <source>
        <dbReference type="Proteomes" id="UP000284219"/>
    </source>
</evidence>